<proteinExistence type="predicted"/>
<organism evidence="2 3">
    <name type="scientific">Labeo rohita</name>
    <name type="common">Indian major carp</name>
    <name type="synonym">Cyprinus rohita</name>
    <dbReference type="NCBI Taxonomy" id="84645"/>
    <lineage>
        <taxon>Eukaryota</taxon>
        <taxon>Metazoa</taxon>
        <taxon>Chordata</taxon>
        <taxon>Craniata</taxon>
        <taxon>Vertebrata</taxon>
        <taxon>Euteleostomi</taxon>
        <taxon>Actinopterygii</taxon>
        <taxon>Neopterygii</taxon>
        <taxon>Teleostei</taxon>
        <taxon>Ostariophysi</taxon>
        <taxon>Cypriniformes</taxon>
        <taxon>Cyprinidae</taxon>
        <taxon>Labeoninae</taxon>
        <taxon>Labeonini</taxon>
        <taxon>Labeo</taxon>
    </lineage>
</organism>
<dbReference type="AlphaFoldDB" id="A0A498LL85"/>
<protein>
    <submittedName>
        <fullName evidence="2">Uncharacterized protein</fullName>
    </submittedName>
</protein>
<name>A0A498LL85_LABRO</name>
<evidence type="ECO:0000313" key="3">
    <source>
        <dbReference type="Proteomes" id="UP000290572"/>
    </source>
</evidence>
<dbReference type="EMBL" id="QBIY01013377">
    <property type="protein sequence ID" value="RXN06185.1"/>
    <property type="molecule type" value="Genomic_DNA"/>
</dbReference>
<dbReference type="EMBL" id="QBIY01013377">
    <property type="protein sequence ID" value="RXN06149.1"/>
    <property type="molecule type" value="Genomic_DNA"/>
</dbReference>
<sequence>MDSMENSQAGIFARLTTSRCFGERGGSRDLSYLKSVIRELFARIQRDRVIVHTAKLPAEVRSNQRDTSGLLCLYTITPAPRGLSKKARATSGSASEDRSRP</sequence>
<evidence type="ECO:0000313" key="2">
    <source>
        <dbReference type="EMBL" id="RXN06185.1"/>
    </source>
</evidence>
<accession>A0A498LL85</accession>
<reference evidence="2 3" key="1">
    <citation type="submission" date="2018-03" db="EMBL/GenBank/DDBJ databases">
        <title>Draft genome sequence of Rohu Carp (Labeo rohita).</title>
        <authorList>
            <person name="Das P."/>
            <person name="Kushwaha B."/>
            <person name="Joshi C.G."/>
            <person name="Kumar D."/>
            <person name="Nagpure N.S."/>
            <person name="Sahoo L."/>
            <person name="Das S.P."/>
            <person name="Bit A."/>
            <person name="Patnaik S."/>
            <person name="Meher P.K."/>
            <person name="Jayasankar P."/>
            <person name="Koringa P.G."/>
            <person name="Patel N.V."/>
            <person name="Hinsu A.T."/>
            <person name="Kumar R."/>
            <person name="Pandey M."/>
            <person name="Agarwal S."/>
            <person name="Srivastava S."/>
            <person name="Singh M."/>
            <person name="Iquebal M.A."/>
            <person name="Jaiswal S."/>
            <person name="Angadi U.B."/>
            <person name="Kumar N."/>
            <person name="Raza M."/>
            <person name="Shah T.M."/>
            <person name="Rai A."/>
            <person name="Jena J.K."/>
        </authorList>
    </citation>
    <scope>NUCLEOTIDE SEQUENCE [LARGE SCALE GENOMIC DNA]</scope>
    <source>
        <strain evidence="2">DASCIFA01</strain>
        <tissue evidence="2">Testis</tissue>
    </source>
</reference>
<comment type="caution">
    <text evidence="2">The sequence shown here is derived from an EMBL/GenBank/DDBJ whole genome shotgun (WGS) entry which is preliminary data.</text>
</comment>
<keyword evidence="3" id="KW-1185">Reference proteome</keyword>
<gene>
    <name evidence="1" type="ORF">ROHU_012427</name>
    <name evidence="2" type="ORF">ROHU_012463</name>
</gene>
<dbReference type="Proteomes" id="UP000290572">
    <property type="component" value="Unassembled WGS sequence"/>
</dbReference>
<evidence type="ECO:0000313" key="1">
    <source>
        <dbReference type="EMBL" id="RXN06149.1"/>
    </source>
</evidence>